<evidence type="ECO:0000313" key="2">
    <source>
        <dbReference type="EMBL" id="AXF86754.1"/>
    </source>
</evidence>
<proteinExistence type="predicted"/>
<organism evidence="2 3">
    <name type="scientific">Ephemeroptericola cinctiostellae</name>
    <dbReference type="NCBI Taxonomy" id="2268024"/>
    <lineage>
        <taxon>Bacteria</taxon>
        <taxon>Pseudomonadati</taxon>
        <taxon>Pseudomonadota</taxon>
        <taxon>Betaproteobacteria</taxon>
        <taxon>Burkholderiales</taxon>
        <taxon>Burkholderiaceae</taxon>
        <taxon>Ephemeroptericola</taxon>
    </lineage>
</organism>
<dbReference type="InterPro" id="IPR035069">
    <property type="entry name" value="TTHA1013/TTHA0281-like"/>
</dbReference>
<dbReference type="Gene3D" id="3.30.160.250">
    <property type="match status" value="1"/>
</dbReference>
<dbReference type="KEGG" id="hyf:DTO96_102510"/>
<reference evidence="3" key="1">
    <citation type="submission" date="2018-07" db="EMBL/GenBank/DDBJ databases">
        <authorList>
            <person name="Kim H."/>
        </authorList>
    </citation>
    <scope>NUCLEOTIDE SEQUENCE [LARGE SCALE GENOMIC DNA]</scope>
    <source>
        <strain evidence="3">F02</strain>
    </source>
</reference>
<dbReference type="OrthoDB" id="5772151at2"/>
<dbReference type="InterPro" id="IPR051404">
    <property type="entry name" value="TA_system_antitoxin"/>
</dbReference>
<dbReference type="RefSeq" id="WP_114563798.1">
    <property type="nucleotide sequence ID" value="NZ_CP031124.1"/>
</dbReference>
<evidence type="ECO:0000313" key="3">
    <source>
        <dbReference type="Proteomes" id="UP000252182"/>
    </source>
</evidence>
<dbReference type="Pfam" id="PF15919">
    <property type="entry name" value="HicB_lk_antitox"/>
    <property type="match status" value="1"/>
</dbReference>
<feature type="domain" description="HicB-like antitoxin of toxin-antitoxin system" evidence="1">
    <location>
        <begin position="7"/>
        <end position="70"/>
    </location>
</feature>
<accession>A0A345DEG6</accession>
<dbReference type="EMBL" id="CP031124">
    <property type="protein sequence ID" value="AXF86754.1"/>
    <property type="molecule type" value="Genomic_DNA"/>
</dbReference>
<dbReference type="PANTHER" id="PTHR34504">
    <property type="entry name" value="ANTITOXIN HICB"/>
    <property type="match status" value="1"/>
</dbReference>
<evidence type="ECO:0000259" key="1">
    <source>
        <dbReference type="Pfam" id="PF15919"/>
    </source>
</evidence>
<keyword evidence="3" id="KW-1185">Reference proteome</keyword>
<name>A0A345DEG6_9BURK</name>
<sequence>MQTNNAYPIELIEDTGGYVVTFPDIPEAMTQGDTLAEALEMAQDVLLSAMDFYFEDKRAVPMPSKAKSGQYTVALPMSAWAKVLLLNEVCAQQLRPIDVAHLMGTRPQYVNRILDLHHNTKIDTVAAALKAIGKDLTLGFA</sequence>
<dbReference type="SUPFAM" id="SSF143100">
    <property type="entry name" value="TTHA1013/TTHA0281-like"/>
    <property type="match status" value="1"/>
</dbReference>
<dbReference type="PANTHER" id="PTHR34504:SF4">
    <property type="entry name" value="ANTITOXIN HICB"/>
    <property type="match status" value="1"/>
</dbReference>
<dbReference type="Proteomes" id="UP000252182">
    <property type="component" value="Chromosome"/>
</dbReference>
<protein>
    <submittedName>
        <fullName evidence="2">Antitoxin HicB</fullName>
    </submittedName>
</protein>
<dbReference type="AlphaFoldDB" id="A0A345DEG6"/>
<dbReference type="InterPro" id="IPR031807">
    <property type="entry name" value="HicB-like"/>
</dbReference>
<gene>
    <name evidence="2" type="primary">hicB_2</name>
    <name evidence="2" type="ORF">DTO96_102510</name>
</gene>